<dbReference type="GO" id="GO:0005783">
    <property type="term" value="C:endoplasmic reticulum"/>
    <property type="evidence" value="ECO:0007669"/>
    <property type="project" value="TreeGrafter"/>
</dbReference>
<comment type="caution">
    <text evidence="5">The sequence shown here is derived from an EMBL/GenBank/DDBJ whole genome shotgun (WGS) entry which is preliminary data.</text>
</comment>
<dbReference type="GO" id="GO:0016020">
    <property type="term" value="C:membrane"/>
    <property type="evidence" value="ECO:0007669"/>
    <property type="project" value="TreeGrafter"/>
</dbReference>
<dbReference type="InterPro" id="IPR042099">
    <property type="entry name" value="ANL_N_sf"/>
</dbReference>
<feature type="domain" description="AMP-dependent synthetase/ligase" evidence="4">
    <location>
        <begin position="119"/>
        <end position="204"/>
    </location>
</feature>
<keyword evidence="2" id="KW-0067">ATP-binding</keyword>
<evidence type="ECO:0000256" key="1">
    <source>
        <dbReference type="ARBA" id="ARBA00022741"/>
    </source>
</evidence>
<dbReference type="Gene3D" id="3.40.50.12780">
    <property type="entry name" value="N-terminal domain of ligase-like"/>
    <property type="match status" value="2"/>
</dbReference>
<proteinExistence type="predicted"/>
<dbReference type="Pfam" id="PF00501">
    <property type="entry name" value="AMP-binding"/>
    <property type="match status" value="2"/>
</dbReference>
<feature type="compositionally biased region" description="Low complexity" evidence="3">
    <location>
        <begin position="868"/>
        <end position="885"/>
    </location>
</feature>
<keyword evidence="6" id="KW-1185">Reference proteome</keyword>
<dbReference type="Proteomes" id="UP000886653">
    <property type="component" value="Unassembled WGS sequence"/>
</dbReference>
<dbReference type="GO" id="GO:0004467">
    <property type="term" value="F:long-chain fatty acid-CoA ligase activity"/>
    <property type="evidence" value="ECO:0007669"/>
    <property type="project" value="TreeGrafter"/>
</dbReference>
<feature type="domain" description="AMP-dependent synthetase/ligase" evidence="4">
    <location>
        <begin position="318"/>
        <end position="626"/>
    </location>
</feature>
<evidence type="ECO:0000259" key="4">
    <source>
        <dbReference type="Pfam" id="PF00501"/>
    </source>
</evidence>
<organism evidence="5 6">
    <name type="scientific">Cronartium quercuum f. sp. fusiforme G11</name>
    <dbReference type="NCBI Taxonomy" id="708437"/>
    <lineage>
        <taxon>Eukaryota</taxon>
        <taxon>Fungi</taxon>
        <taxon>Dikarya</taxon>
        <taxon>Basidiomycota</taxon>
        <taxon>Pucciniomycotina</taxon>
        <taxon>Pucciniomycetes</taxon>
        <taxon>Pucciniales</taxon>
        <taxon>Coleosporiaceae</taxon>
        <taxon>Cronartium</taxon>
    </lineage>
</organism>
<dbReference type="SUPFAM" id="SSF56801">
    <property type="entry name" value="Acetyl-CoA synthetase-like"/>
    <property type="match status" value="1"/>
</dbReference>
<feature type="region of interest" description="Disordered" evidence="3">
    <location>
        <begin position="868"/>
        <end position="894"/>
    </location>
</feature>
<evidence type="ECO:0000313" key="5">
    <source>
        <dbReference type="EMBL" id="KAG0146479.1"/>
    </source>
</evidence>
<dbReference type="GO" id="GO:0005524">
    <property type="term" value="F:ATP binding"/>
    <property type="evidence" value="ECO:0007669"/>
    <property type="project" value="UniProtKB-KW"/>
</dbReference>
<reference evidence="5" key="1">
    <citation type="submission" date="2013-11" db="EMBL/GenBank/DDBJ databases">
        <title>Genome sequence of the fusiform rust pathogen reveals effectors for host alternation and coevolution with pine.</title>
        <authorList>
            <consortium name="DOE Joint Genome Institute"/>
            <person name="Smith K."/>
            <person name="Pendleton A."/>
            <person name="Kubisiak T."/>
            <person name="Anderson C."/>
            <person name="Salamov A."/>
            <person name="Aerts A."/>
            <person name="Riley R."/>
            <person name="Clum A."/>
            <person name="Lindquist E."/>
            <person name="Ence D."/>
            <person name="Campbell M."/>
            <person name="Kronenberg Z."/>
            <person name="Feau N."/>
            <person name="Dhillon B."/>
            <person name="Hamelin R."/>
            <person name="Burleigh J."/>
            <person name="Smith J."/>
            <person name="Yandell M."/>
            <person name="Nelson C."/>
            <person name="Grigoriev I."/>
            <person name="Davis J."/>
        </authorList>
    </citation>
    <scope>NUCLEOTIDE SEQUENCE</scope>
    <source>
        <strain evidence="5">G11</strain>
    </source>
</reference>
<dbReference type="PROSITE" id="PS00455">
    <property type="entry name" value="AMP_BINDING"/>
    <property type="match status" value="1"/>
</dbReference>
<dbReference type="InterPro" id="IPR000873">
    <property type="entry name" value="AMP-dep_synth/lig_dom"/>
</dbReference>
<evidence type="ECO:0000256" key="3">
    <source>
        <dbReference type="SAM" id="MobiDB-lite"/>
    </source>
</evidence>
<protein>
    <recommendedName>
        <fullName evidence="4">AMP-dependent synthetase/ligase domain-containing protein</fullName>
    </recommendedName>
</protein>
<feature type="region of interest" description="Disordered" evidence="3">
    <location>
        <begin position="758"/>
        <end position="805"/>
    </location>
</feature>
<sequence>MYQQKHPSCSGFLDPSFRRNPLATDRLIGPNEFGCPTLWDAFIRGYLLAGSSARCLGSRLGLEDATTLPQATFDWWSYGSVYSQIVALSEGFVSLGICGEPPGADSHGQLKGISEGLDQRRVAIWCSNRPSWTIAEYACYRTSITVVSIDDRASSKSASRILNDTKPQAIILPADKFKKLVKVRAAEFLRRRRKLIPHGPLSPLQAADKSLVDNETGEDTIVAIPHFIEQPSGNEFGIENEQPDNPFHDLSMLSDFTSSDSRVRQSSAFSSTGTSDQAMNREEDLLRGDLIYIIIDAHHLPKRVKLKSIALGASFHDFEEVQEQGRLRSQEFSQLIDGESSILNIELAESQNCRRPKQETWAAIIYSSGTTGAPKPSVLTHGNFASNLASFHHLVKYRKLPEMTCADLVQFSYLPLTHIYEKQSQANVFFNGGSIGFSSVLSLRFLEDITILKPTLLTTTPTFLLRQILSNRLNSLTNFESFKSSIESYLLNKAIEEKIKVLKEGHGEKVWLWDRFVLGYLRDRLGGQLKWIVSGTSPLSAHATELLTASLSVRITEGYGLTETCSAACVTILDDSQIFSVGHVGPPLPCCEIKIVDIPPMYTSQDQPFGRGEVHIRGHNVFAGYFIPSTNNSKEVLARAVDADGWLATGDIGFFDNLGNLHIVDRLTPVQATLPQQIHHHFNILNLQKIELSLLNSVKEVEQVFIASSSSNQRDKGEKDWGEDGGFGQIGALISFVVVNVPKFLRWAETQKFVVDPCSDDEEAETRRNTAGYDEEEEDEEGEDGDSSWDKLTFSGTDDLDDGTEPERYAFKLPIRESEWEEFTEQLCRDPKVSKAFLAWLREKGKDVGLKSHELPIGIHLSTDRFPTAAFSSPTTPPQSSDHSPNTSSDESVMTLKMKTEALIHHFLRR</sequence>
<dbReference type="PANTHER" id="PTHR43272">
    <property type="entry name" value="LONG-CHAIN-FATTY-ACID--COA LIGASE"/>
    <property type="match status" value="1"/>
</dbReference>
<evidence type="ECO:0000313" key="6">
    <source>
        <dbReference type="Proteomes" id="UP000886653"/>
    </source>
</evidence>
<dbReference type="OrthoDB" id="2498712at2759"/>
<dbReference type="InterPro" id="IPR020845">
    <property type="entry name" value="AMP-binding_CS"/>
</dbReference>
<evidence type="ECO:0000256" key="2">
    <source>
        <dbReference type="ARBA" id="ARBA00022840"/>
    </source>
</evidence>
<accession>A0A9P6NLT0</accession>
<dbReference type="AlphaFoldDB" id="A0A9P6NLT0"/>
<gene>
    <name evidence="5" type="ORF">CROQUDRAFT_44310</name>
</gene>
<dbReference type="PANTHER" id="PTHR43272:SF33">
    <property type="entry name" value="AMP-BINDING DOMAIN-CONTAINING PROTEIN-RELATED"/>
    <property type="match status" value="1"/>
</dbReference>
<keyword evidence="1" id="KW-0547">Nucleotide-binding</keyword>
<feature type="compositionally biased region" description="Acidic residues" evidence="3">
    <location>
        <begin position="773"/>
        <end position="787"/>
    </location>
</feature>
<name>A0A9P6NLT0_9BASI</name>
<dbReference type="EMBL" id="MU167260">
    <property type="protein sequence ID" value="KAG0146479.1"/>
    <property type="molecule type" value="Genomic_DNA"/>
</dbReference>